<evidence type="ECO:0000259" key="1">
    <source>
        <dbReference type="Pfam" id="PF26215"/>
    </source>
</evidence>
<name>A0A195EUR6_9HYME</name>
<sequence length="245" mass="27775">MADVSEREKIARAIEKTSESICKKHRALKTGRIDEGIALNRHFKPLIEPLRLFADSPGVRATKRKSRDEDDVQPIISTPRTKIVPTIESLENVFEMMEDSLATKVQNQLQTSEGREALRAGLSPLNQKYLEGVLRGARDKESGILVDHVYGVYLSVSQKIGTIAGLVDRAVLLLNPKFHLDNLCFIIKVLLKNDYPLNFKFENINNCLKKIIIARNRKSVINDNRIEAVQPSRFTVPFVRDITEK</sequence>
<dbReference type="EMBL" id="KQ981975">
    <property type="protein sequence ID" value="KYN31624.1"/>
    <property type="molecule type" value="Genomic_DNA"/>
</dbReference>
<organism evidence="2 3">
    <name type="scientific">Trachymyrmex septentrionalis</name>
    <dbReference type="NCBI Taxonomy" id="34720"/>
    <lineage>
        <taxon>Eukaryota</taxon>
        <taxon>Metazoa</taxon>
        <taxon>Ecdysozoa</taxon>
        <taxon>Arthropoda</taxon>
        <taxon>Hexapoda</taxon>
        <taxon>Insecta</taxon>
        <taxon>Pterygota</taxon>
        <taxon>Neoptera</taxon>
        <taxon>Endopterygota</taxon>
        <taxon>Hymenoptera</taxon>
        <taxon>Apocrita</taxon>
        <taxon>Aculeata</taxon>
        <taxon>Formicoidea</taxon>
        <taxon>Formicidae</taxon>
        <taxon>Myrmicinae</taxon>
        <taxon>Trachymyrmex</taxon>
    </lineage>
</organism>
<proteinExistence type="predicted"/>
<dbReference type="Proteomes" id="UP000078541">
    <property type="component" value="Unassembled WGS sequence"/>
</dbReference>
<dbReference type="InterPro" id="IPR058912">
    <property type="entry name" value="HTH_animal"/>
</dbReference>
<keyword evidence="3" id="KW-1185">Reference proteome</keyword>
<reference evidence="2 3" key="1">
    <citation type="submission" date="2016-03" db="EMBL/GenBank/DDBJ databases">
        <title>Trachymyrmex septentrionalis WGS genome.</title>
        <authorList>
            <person name="Nygaard S."/>
            <person name="Hu H."/>
            <person name="Boomsma J."/>
            <person name="Zhang G."/>
        </authorList>
    </citation>
    <scope>NUCLEOTIDE SEQUENCE [LARGE SCALE GENOMIC DNA]</scope>
    <source>
        <strain evidence="2">Tsep2-gDNA-1</strain>
        <tissue evidence="2">Whole body</tissue>
    </source>
</reference>
<evidence type="ECO:0000313" key="3">
    <source>
        <dbReference type="Proteomes" id="UP000078541"/>
    </source>
</evidence>
<dbReference type="Pfam" id="PF26215">
    <property type="entry name" value="HTH_animal"/>
    <property type="match status" value="1"/>
</dbReference>
<dbReference type="STRING" id="34720.A0A195EUR6"/>
<evidence type="ECO:0000313" key="2">
    <source>
        <dbReference type="EMBL" id="KYN31624.1"/>
    </source>
</evidence>
<protein>
    <recommendedName>
        <fullName evidence="1">Helix-turn-helix domain-containing protein</fullName>
    </recommendedName>
</protein>
<dbReference type="AlphaFoldDB" id="A0A195EUR6"/>
<accession>A0A195EUR6</accession>
<feature type="domain" description="Helix-turn-helix" evidence="1">
    <location>
        <begin position="156"/>
        <end position="205"/>
    </location>
</feature>
<gene>
    <name evidence="2" type="ORF">ALC56_14123</name>
</gene>